<evidence type="ECO:0000313" key="2">
    <source>
        <dbReference type="Proteomes" id="UP001148838"/>
    </source>
</evidence>
<name>A0ABQ8SLI9_PERAM</name>
<organism evidence="1 2">
    <name type="scientific">Periplaneta americana</name>
    <name type="common">American cockroach</name>
    <name type="synonym">Blatta americana</name>
    <dbReference type="NCBI Taxonomy" id="6978"/>
    <lineage>
        <taxon>Eukaryota</taxon>
        <taxon>Metazoa</taxon>
        <taxon>Ecdysozoa</taxon>
        <taxon>Arthropoda</taxon>
        <taxon>Hexapoda</taxon>
        <taxon>Insecta</taxon>
        <taxon>Pterygota</taxon>
        <taxon>Neoptera</taxon>
        <taxon>Polyneoptera</taxon>
        <taxon>Dictyoptera</taxon>
        <taxon>Blattodea</taxon>
        <taxon>Blattoidea</taxon>
        <taxon>Blattidae</taxon>
        <taxon>Blattinae</taxon>
        <taxon>Periplaneta</taxon>
    </lineage>
</organism>
<evidence type="ECO:0000313" key="1">
    <source>
        <dbReference type="EMBL" id="KAJ4435012.1"/>
    </source>
</evidence>
<comment type="caution">
    <text evidence="1">The sequence shown here is derived from an EMBL/GenBank/DDBJ whole genome shotgun (WGS) entry which is preliminary data.</text>
</comment>
<dbReference type="Proteomes" id="UP001148838">
    <property type="component" value="Unassembled WGS sequence"/>
</dbReference>
<proteinExistence type="predicted"/>
<dbReference type="EMBL" id="JAJSOF020000025">
    <property type="protein sequence ID" value="KAJ4435012.1"/>
    <property type="molecule type" value="Genomic_DNA"/>
</dbReference>
<gene>
    <name evidence="1" type="ORF">ANN_23585</name>
</gene>
<protein>
    <submittedName>
        <fullName evidence="1">Uncharacterized protein</fullName>
    </submittedName>
</protein>
<keyword evidence="2" id="KW-1185">Reference proteome</keyword>
<accession>A0ABQ8SLI9</accession>
<reference evidence="1 2" key="1">
    <citation type="journal article" date="2022" name="Allergy">
        <title>Genome assembly and annotation of Periplaneta americana reveal a comprehensive cockroach allergen profile.</title>
        <authorList>
            <person name="Wang L."/>
            <person name="Xiong Q."/>
            <person name="Saelim N."/>
            <person name="Wang L."/>
            <person name="Nong W."/>
            <person name="Wan A.T."/>
            <person name="Shi M."/>
            <person name="Liu X."/>
            <person name="Cao Q."/>
            <person name="Hui J.H.L."/>
            <person name="Sookrung N."/>
            <person name="Leung T.F."/>
            <person name="Tungtrongchitr A."/>
            <person name="Tsui S.K.W."/>
        </authorList>
    </citation>
    <scope>NUCLEOTIDE SEQUENCE [LARGE SCALE GENOMIC DNA]</scope>
    <source>
        <strain evidence="1">PWHHKU_190912</strain>
    </source>
</reference>
<sequence>MRHRWSISDVIAEIWNIVMPSDCSALRFRNTNDSIDERRPMAKLGHHEMFRLRLEKCHFLRRDMELEDEDIDVELGFRNLFSTMDSYLSIYGETANKRMTIRFIDSDKSSWKNCREVRL</sequence>